<dbReference type="InterPro" id="IPR050832">
    <property type="entry name" value="Bact_Acetyltransf"/>
</dbReference>
<dbReference type="GO" id="GO:0016747">
    <property type="term" value="F:acyltransferase activity, transferring groups other than amino-acyl groups"/>
    <property type="evidence" value="ECO:0007669"/>
    <property type="project" value="InterPro"/>
</dbReference>
<dbReference type="SUPFAM" id="SSF55729">
    <property type="entry name" value="Acyl-CoA N-acyltransferases (Nat)"/>
    <property type="match status" value="1"/>
</dbReference>
<dbReference type="PANTHER" id="PTHR43877">
    <property type="entry name" value="AMINOALKYLPHOSPHONATE N-ACETYLTRANSFERASE-RELATED-RELATED"/>
    <property type="match status" value="1"/>
</dbReference>
<evidence type="ECO:0000313" key="5">
    <source>
        <dbReference type="Proteomes" id="UP000639396"/>
    </source>
</evidence>
<name>A0A927GZ36_9BACL</name>
<dbReference type="Pfam" id="PF00583">
    <property type="entry name" value="Acetyltransf_1"/>
    <property type="match status" value="1"/>
</dbReference>
<dbReference type="RefSeq" id="WP_190926922.1">
    <property type="nucleotide sequence ID" value="NZ_JACXJA010000010.1"/>
</dbReference>
<keyword evidence="2" id="KW-0012">Acyltransferase</keyword>
<sequence length="170" mass="18664">MQMDVTIVPLHSVRSRINELAELLIRVVEDGASVGFMPPLSAEEATRYWEGVPGPDVVLYAALAGGRVVGSVQMHLCTKPNGSHRAEIAKLMTHPDYRRHGIGRRLMLQAEAKAAELGRTLLVLDTREGDPSNRLYSSIGYTMAGRIPGYARSADGELHATVYYYKNLGE</sequence>
<protein>
    <submittedName>
        <fullName evidence="4">GNAT family N-acetyltransferase</fullName>
    </submittedName>
</protein>
<dbReference type="InterPro" id="IPR016181">
    <property type="entry name" value="Acyl_CoA_acyltransferase"/>
</dbReference>
<comment type="caution">
    <text evidence="4">The sequence shown here is derived from an EMBL/GenBank/DDBJ whole genome shotgun (WGS) entry which is preliminary data.</text>
</comment>
<dbReference type="AlphaFoldDB" id="A0A927GZ36"/>
<feature type="domain" description="N-acetyltransferase" evidence="3">
    <location>
        <begin position="5"/>
        <end position="169"/>
    </location>
</feature>
<accession>A0A927GZ36</accession>
<organism evidence="4 5">
    <name type="scientific">Paenibacillus oceani</name>
    <dbReference type="NCBI Taxonomy" id="2772510"/>
    <lineage>
        <taxon>Bacteria</taxon>
        <taxon>Bacillati</taxon>
        <taxon>Bacillota</taxon>
        <taxon>Bacilli</taxon>
        <taxon>Bacillales</taxon>
        <taxon>Paenibacillaceae</taxon>
        <taxon>Paenibacillus</taxon>
    </lineage>
</organism>
<dbReference type="CDD" id="cd04301">
    <property type="entry name" value="NAT_SF"/>
    <property type="match status" value="1"/>
</dbReference>
<evidence type="ECO:0000259" key="3">
    <source>
        <dbReference type="PROSITE" id="PS51186"/>
    </source>
</evidence>
<keyword evidence="5" id="KW-1185">Reference proteome</keyword>
<dbReference type="EMBL" id="JACXJA010000010">
    <property type="protein sequence ID" value="MBD2862220.1"/>
    <property type="molecule type" value="Genomic_DNA"/>
</dbReference>
<reference evidence="4" key="1">
    <citation type="submission" date="2020-09" db="EMBL/GenBank/DDBJ databases">
        <title>A novel bacterium of genus Paenibacillus, isolated from South China Sea.</title>
        <authorList>
            <person name="Huang H."/>
            <person name="Mo K."/>
            <person name="Hu Y."/>
        </authorList>
    </citation>
    <scope>NUCLEOTIDE SEQUENCE</scope>
    <source>
        <strain evidence="4">IB182363</strain>
    </source>
</reference>
<proteinExistence type="predicted"/>
<keyword evidence="1" id="KW-0808">Transferase</keyword>
<evidence type="ECO:0000313" key="4">
    <source>
        <dbReference type="EMBL" id="MBD2862220.1"/>
    </source>
</evidence>
<evidence type="ECO:0000256" key="2">
    <source>
        <dbReference type="ARBA" id="ARBA00023315"/>
    </source>
</evidence>
<dbReference type="PROSITE" id="PS51186">
    <property type="entry name" value="GNAT"/>
    <property type="match status" value="1"/>
</dbReference>
<dbReference type="InterPro" id="IPR000182">
    <property type="entry name" value="GNAT_dom"/>
</dbReference>
<evidence type="ECO:0000256" key="1">
    <source>
        <dbReference type="ARBA" id="ARBA00022679"/>
    </source>
</evidence>
<dbReference type="Proteomes" id="UP000639396">
    <property type="component" value="Unassembled WGS sequence"/>
</dbReference>
<dbReference type="Gene3D" id="3.40.630.30">
    <property type="match status" value="1"/>
</dbReference>
<gene>
    <name evidence="4" type="ORF">IDH45_09515</name>
</gene>